<evidence type="ECO:0000313" key="1">
    <source>
        <dbReference type="EMBL" id="VDO77862.1"/>
    </source>
</evidence>
<dbReference type="WBParaSite" id="OFLC_0001161201-mRNA-1">
    <property type="protein sequence ID" value="OFLC_0001161201-mRNA-1"/>
    <property type="gene ID" value="OFLC_0001161201"/>
</dbReference>
<protein>
    <submittedName>
        <fullName evidence="3">DUF2281 domain-containing protein</fullName>
    </submittedName>
</protein>
<gene>
    <name evidence="1" type="ORF">OFLC_LOCUS11613</name>
</gene>
<name>A0A183HVV0_9BILA</name>
<dbReference type="Proteomes" id="UP000267606">
    <property type="component" value="Unassembled WGS sequence"/>
</dbReference>
<evidence type="ECO:0000313" key="3">
    <source>
        <dbReference type="WBParaSite" id="OFLC_0001161201-mRNA-1"/>
    </source>
</evidence>
<reference evidence="1 2" key="2">
    <citation type="submission" date="2018-11" db="EMBL/GenBank/DDBJ databases">
        <authorList>
            <consortium name="Pathogen Informatics"/>
        </authorList>
    </citation>
    <scope>NUCLEOTIDE SEQUENCE [LARGE SCALE GENOMIC DNA]</scope>
</reference>
<reference evidence="3" key="1">
    <citation type="submission" date="2016-06" db="UniProtKB">
        <authorList>
            <consortium name="WormBaseParasite"/>
        </authorList>
    </citation>
    <scope>IDENTIFICATION</scope>
</reference>
<evidence type="ECO:0000313" key="2">
    <source>
        <dbReference type="Proteomes" id="UP000267606"/>
    </source>
</evidence>
<organism evidence="3">
    <name type="scientific">Onchocerca flexuosa</name>
    <dbReference type="NCBI Taxonomy" id="387005"/>
    <lineage>
        <taxon>Eukaryota</taxon>
        <taxon>Metazoa</taxon>
        <taxon>Ecdysozoa</taxon>
        <taxon>Nematoda</taxon>
        <taxon>Chromadorea</taxon>
        <taxon>Rhabditida</taxon>
        <taxon>Spirurina</taxon>
        <taxon>Spiruromorpha</taxon>
        <taxon>Filarioidea</taxon>
        <taxon>Onchocercidae</taxon>
        <taxon>Onchocerca</taxon>
    </lineage>
</organism>
<dbReference type="EMBL" id="UZAJ01017009">
    <property type="protein sequence ID" value="VDO77862.1"/>
    <property type="molecule type" value="Genomic_DNA"/>
</dbReference>
<dbReference type="AlphaFoldDB" id="A0A183HVV0"/>
<accession>A0A183HVV0</accession>
<sequence>MEVKLSREQITDDELAEIFRTQRQSNEFLLFLNEQPEFHVPANKELNRRIKVRFIDNSEKLDMEEHQPFNAIDSSDFEKVNIYF</sequence>
<proteinExistence type="predicted"/>
<keyword evidence="2" id="KW-1185">Reference proteome</keyword>